<evidence type="ECO:0000313" key="2">
    <source>
        <dbReference type="Proteomes" id="UP000030392"/>
    </source>
</evidence>
<protein>
    <submittedName>
        <fullName evidence="1">Uncharacterized protein</fullName>
    </submittedName>
</protein>
<dbReference type="Proteomes" id="UP000030392">
    <property type="component" value="Unassembled WGS sequence"/>
</dbReference>
<dbReference type="RefSeq" id="WP_011294597.1">
    <property type="nucleotide sequence ID" value="NZ_CP138967.1"/>
</dbReference>
<sequence>MVLTKKFKAFDDSIFELHPDLKDVLKPNDQYPELKHILKNKSANLPAGSLNTKLIMIDGEIIERVFKTPMGQVVSIFSKPTKVVLDQVA</sequence>
<accession>A0A0A2C7I8</accession>
<comment type="caution">
    <text evidence="1">The sequence shown here is derived from an EMBL/GenBank/DDBJ whole genome shotgun (WGS) entry which is preliminary data.</text>
</comment>
<organism evidence="1 2">
    <name type="scientific">Prochlorococcus marinus str. PAC1</name>
    <dbReference type="NCBI Taxonomy" id="59924"/>
    <lineage>
        <taxon>Bacteria</taxon>
        <taxon>Bacillati</taxon>
        <taxon>Cyanobacteriota</taxon>
        <taxon>Cyanophyceae</taxon>
        <taxon>Synechococcales</taxon>
        <taxon>Prochlorococcaceae</taxon>
        <taxon>Prochlorococcus</taxon>
    </lineage>
</organism>
<name>A0A0A2C7I8_PROMR</name>
<evidence type="ECO:0000313" key="1">
    <source>
        <dbReference type="EMBL" id="KGG22298.1"/>
    </source>
</evidence>
<reference evidence="2" key="1">
    <citation type="journal article" date="2014" name="Sci. Data">
        <title>Genomes of diverse isolates of the marine cyanobacterium Prochlorococcus.</title>
        <authorList>
            <person name="Biller S."/>
            <person name="Berube P."/>
            <person name="Thompson J."/>
            <person name="Kelly L."/>
            <person name="Roggensack S."/>
            <person name="Awad L."/>
            <person name="Roache-Johnson K."/>
            <person name="Ding H."/>
            <person name="Giovannoni S.J."/>
            <person name="Moore L.R."/>
            <person name="Chisholm S.W."/>
        </authorList>
    </citation>
    <scope>NUCLEOTIDE SEQUENCE [LARGE SCALE GENOMIC DNA]</scope>
    <source>
        <strain evidence="2">PAC1</strain>
    </source>
</reference>
<dbReference type="EMBL" id="JNAX01000003">
    <property type="protein sequence ID" value="KGG22298.1"/>
    <property type="molecule type" value="Genomic_DNA"/>
</dbReference>
<dbReference type="AlphaFoldDB" id="A0A0A2C7I8"/>
<proteinExistence type="predicted"/>
<gene>
    <name evidence="1" type="ORF">EV03_0192</name>
</gene>